<keyword evidence="4 9" id="KW-0106">Calcium</keyword>
<reference evidence="13 14" key="1">
    <citation type="submission" date="2023-11" db="EMBL/GenBank/DDBJ databases">
        <authorList>
            <person name="Okamura Y."/>
        </authorList>
    </citation>
    <scope>NUCLEOTIDE SEQUENCE [LARGE SCALE GENOMIC DNA]</scope>
</reference>
<dbReference type="Proteomes" id="UP001497472">
    <property type="component" value="Unassembled WGS sequence"/>
</dbReference>
<evidence type="ECO:0000256" key="2">
    <source>
        <dbReference type="ARBA" id="ARBA00022692"/>
    </source>
</evidence>
<feature type="domain" description="Cadherin" evidence="12">
    <location>
        <begin position="903"/>
        <end position="1021"/>
    </location>
</feature>
<feature type="domain" description="Cadherin" evidence="12">
    <location>
        <begin position="200"/>
        <end position="313"/>
    </location>
</feature>
<dbReference type="PROSITE" id="PS00232">
    <property type="entry name" value="CADHERIN_1"/>
    <property type="match status" value="2"/>
</dbReference>
<evidence type="ECO:0000313" key="14">
    <source>
        <dbReference type="Proteomes" id="UP001497472"/>
    </source>
</evidence>
<keyword evidence="3" id="KW-0677">Repeat</keyword>
<evidence type="ECO:0000256" key="7">
    <source>
        <dbReference type="ARBA" id="ARBA00023136"/>
    </source>
</evidence>
<evidence type="ECO:0000256" key="6">
    <source>
        <dbReference type="ARBA" id="ARBA00022989"/>
    </source>
</evidence>
<proteinExistence type="predicted"/>
<evidence type="ECO:0000256" key="3">
    <source>
        <dbReference type="ARBA" id="ARBA00022737"/>
    </source>
</evidence>
<dbReference type="CDD" id="cd11304">
    <property type="entry name" value="Cadherin_repeat"/>
    <property type="match status" value="8"/>
</dbReference>
<dbReference type="GO" id="GO:0005886">
    <property type="term" value="C:plasma membrane"/>
    <property type="evidence" value="ECO:0007669"/>
    <property type="project" value="InterPro"/>
</dbReference>
<dbReference type="InterPro" id="IPR002126">
    <property type="entry name" value="Cadherin-like_dom"/>
</dbReference>
<organism evidence="13 14">
    <name type="scientific">Leptosia nina</name>
    <dbReference type="NCBI Taxonomy" id="320188"/>
    <lineage>
        <taxon>Eukaryota</taxon>
        <taxon>Metazoa</taxon>
        <taxon>Ecdysozoa</taxon>
        <taxon>Arthropoda</taxon>
        <taxon>Hexapoda</taxon>
        <taxon>Insecta</taxon>
        <taxon>Pterygota</taxon>
        <taxon>Neoptera</taxon>
        <taxon>Endopterygota</taxon>
        <taxon>Lepidoptera</taxon>
        <taxon>Glossata</taxon>
        <taxon>Ditrysia</taxon>
        <taxon>Papilionoidea</taxon>
        <taxon>Pieridae</taxon>
        <taxon>Pierinae</taxon>
        <taxon>Leptosia</taxon>
    </lineage>
</organism>
<sequence length="1745" mass="195241">MTNTIKCLILWIVSFIQFTLPCEMGKLVIVLALCAVQYRFVRGDEPERCSYMINIPRLPKPDNLPDINIEGKEWQERPLFPAPERNDVCMDAYYPASDTSGTQIIYMDEEIKEPVSIARLNYRGTATPTIVQPLVAGTFSRLGPKIEKVDNVWHLIITQRQDFETDTMRTYMFEIEIPGERFIAIVRLQIVNIDDNAPIIQAFETCVVPELREPGPTSCVYEVTDEDGRISTSAMTFAITSDRNDDEVFHVIGGDISSDWRKMTMTIGLNVSLNYEMNALHIFRVTARDSLPNERTITMMVQVENVEHRVPRWVEIFAVQQFNEKTEKNFRVRAIDGDTGINKPIFYRIETKPEDAAFFDIETIEGGYRGATLKVKSIDRDALQRELFPISITAYKSNNESLSTTSSVVIIIDDVNDSTPEPLQAVYSVKIMEETAQTLNFDTEFGFNDKDLGENAQYTVRLESVHPEGAELAFFVAPSVGYQKQTFILGTQNHSMLDYEDVKFQKIQLRVIATDINRPNLYGVATVNIELINWNDEKPIFEESIKEVTFDETEGEGFVVGTMLANDRDINDEVVHSLLGNAQNYLNINSSTGEIVVSANNSFDYQRQNEIYVQVSAIDTLGEPFNRETAQLIIKLNDINNTPPRLTLPRRSPQVDENVAAGHVITEEITATDLDTTADLNFEIDWDTSYATKQGRATPATEYRECVEIQTNYPEDHRRTANGKIVVKSVRPGVTIDYEEFEMLYLTIRVIDRNTTLGDTYDESLFTVIIIDKNDNAPVWTESTLSQEFSIRENSRSDVVVGSVQANDIDGPLYNQVRYTLRTRNGTPENLIKIDLTTGLLSVDKDGAIDADEPRDNLYYTVIASDKCLEAECPPDIDYHDTAGEIKIAIVDTNNKVPSADTTKFNVNVTINENAVNGTEIVTLAAIDADRDAIYKTVRYQIQYAVNPRLRDFFGVDLDTGLVYVHYATDQVLDRDGDEPEFQIFFTLTDNFYSEGDGNRNSATVKIIVTLLDENDNAPVLPERDALFWSVSEGLKKGQKLPRLINAPDRDAPNTPNSRVGYEIVNLTLSNRDVELPDLFEMVTSWNEEFNNNVGEIQTVVDLKGYWGTYAIGIRAFDHGDPQLASEGIYSLVINPYNFYAPVFVFPKANSLIRLARERASVNGVLVTVSNSFLDQVQATDEDGLEAGRVKFEVVGDDEAAQFFTILEDRENQGILTLKQLFQETVKEFEITIRATDGGTDPQQLSTDVTFRVAFVPTQGDPVFTNPETTVSFIETEAGLSEKHNLPRADDPKNHLCEGDGCHQIFYRIIDGNENGFFNLDGTQNILQLAKPLNRTAANSHTIRVSASNSESAVTPLPASILTVNIEVREANPRPTFDRDLYTQGISTRDTINRVILTVLAVHSENAAITYTIDMSSMVVDPSLEAVKNSAFQLHPQTGVLTLTIQPTASMHGMFEFNVVATDSADATDTAQVKIYLISSQNRVFFMFMNTLEEIEGRTQFIESTFSSSFAMTCNVDQVIPATDDNGVARSDVTEVRAHFIQDNVPVSVEVIEKLRSDSQLLGSIQRILNTERLYLQDLVTGDSPTVKANTSLILLYVLGSLAAILTLMCIILLITFIVKTRALNRQLKALSMTKYGSQDSGLNRLGLAAPGTNKHAAEGSNPIWNAAIRAPDFDAISEDSGDSDLIGIEDLPQFRTDYFPPADTNSARGIVFGDETDKVSTHNNNFGFNPTPFSAEFANRKFGR</sequence>
<evidence type="ECO:0000256" key="1">
    <source>
        <dbReference type="ARBA" id="ARBA00004370"/>
    </source>
</evidence>
<keyword evidence="8" id="KW-0325">Glycoprotein</keyword>
<feature type="domain" description="Cadherin" evidence="12">
    <location>
        <begin position="783"/>
        <end position="900"/>
    </location>
</feature>
<keyword evidence="2 10" id="KW-0812">Transmembrane</keyword>
<feature type="domain" description="Cadherin" evidence="12">
    <location>
        <begin position="1289"/>
        <end position="1377"/>
    </location>
</feature>
<feature type="transmembrane region" description="Helical" evidence="10">
    <location>
        <begin position="1594"/>
        <end position="1619"/>
    </location>
</feature>
<keyword evidence="5" id="KW-0130">Cell adhesion</keyword>
<name>A0AAV1J414_9NEOP</name>
<feature type="domain" description="Cadherin" evidence="12">
    <location>
        <begin position="1023"/>
        <end position="1144"/>
    </location>
</feature>
<accession>A0AAV1J414</accession>
<evidence type="ECO:0000256" key="10">
    <source>
        <dbReference type="SAM" id="Phobius"/>
    </source>
</evidence>
<dbReference type="EMBL" id="CAVLEF010000005">
    <property type="protein sequence ID" value="CAK1543812.1"/>
    <property type="molecule type" value="Genomic_DNA"/>
</dbReference>
<evidence type="ECO:0000313" key="13">
    <source>
        <dbReference type="EMBL" id="CAK1543812.1"/>
    </source>
</evidence>
<dbReference type="GO" id="GO:0007156">
    <property type="term" value="P:homophilic cell adhesion via plasma membrane adhesion molecules"/>
    <property type="evidence" value="ECO:0007669"/>
    <property type="project" value="InterPro"/>
</dbReference>
<protein>
    <recommendedName>
        <fullName evidence="12">Cadherin domain-containing protein</fullName>
    </recommendedName>
</protein>
<dbReference type="InterPro" id="IPR015919">
    <property type="entry name" value="Cadherin-like_sf"/>
</dbReference>
<feature type="domain" description="Cadherin" evidence="12">
    <location>
        <begin position="423"/>
        <end position="541"/>
    </location>
</feature>
<dbReference type="Pfam" id="PF00028">
    <property type="entry name" value="Cadherin"/>
    <property type="match status" value="1"/>
</dbReference>
<dbReference type="GO" id="GO:0005509">
    <property type="term" value="F:calcium ion binding"/>
    <property type="evidence" value="ECO:0007669"/>
    <property type="project" value="UniProtKB-UniRule"/>
</dbReference>
<evidence type="ECO:0000256" key="8">
    <source>
        <dbReference type="ARBA" id="ARBA00023180"/>
    </source>
</evidence>
<dbReference type="SUPFAM" id="SSF49313">
    <property type="entry name" value="Cadherin-like"/>
    <property type="match status" value="10"/>
</dbReference>
<evidence type="ECO:0000259" key="12">
    <source>
        <dbReference type="PROSITE" id="PS50268"/>
    </source>
</evidence>
<feature type="domain" description="Cadherin" evidence="12">
    <location>
        <begin position="542"/>
        <end position="646"/>
    </location>
</feature>
<keyword evidence="11" id="KW-0732">Signal</keyword>
<evidence type="ECO:0000256" key="11">
    <source>
        <dbReference type="SAM" id="SignalP"/>
    </source>
</evidence>
<dbReference type="PRINTS" id="PR00205">
    <property type="entry name" value="CADHERIN"/>
</dbReference>
<comment type="caution">
    <text evidence="13">The sequence shown here is derived from an EMBL/GenBank/DDBJ whole genome shotgun (WGS) entry which is preliminary data.</text>
</comment>
<evidence type="ECO:0000256" key="5">
    <source>
        <dbReference type="ARBA" id="ARBA00022889"/>
    </source>
</evidence>
<dbReference type="PANTHER" id="PTHR24026:SF136">
    <property type="entry name" value="PROTOCADHERIN-23"/>
    <property type="match status" value="1"/>
</dbReference>
<dbReference type="SMART" id="SM00112">
    <property type="entry name" value="CA"/>
    <property type="match status" value="9"/>
</dbReference>
<dbReference type="Gene3D" id="2.60.40.60">
    <property type="entry name" value="Cadherins"/>
    <property type="match status" value="11"/>
</dbReference>
<feature type="domain" description="Cadherin" evidence="12">
    <location>
        <begin position="647"/>
        <end position="780"/>
    </location>
</feature>
<evidence type="ECO:0000256" key="9">
    <source>
        <dbReference type="PROSITE-ProRule" id="PRU00043"/>
    </source>
</evidence>
<dbReference type="PROSITE" id="PS50268">
    <property type="entry name" value="CADHERIN_2"/>
    <property type="match status" value="10"/>
</dbReference>
<keyword evidence="7 10" id="KW-0472">Membrane</keyword>
<dbReference type="InterPro" id="IPR020894">
    <property type="entry name" value="Cadherin_CS"/>
</dbReference>
<feature type="domain" description="Cadherin" evidence="12">
    <location>
        <begin position="1176"/>
        <end position="1264"/>
    </location>
</feature>
<evidence type="ECO:0000256" key="4">
    <source>
        <dbReference type="ARBA" id="ARBA00022837"/>
    </source>
</evidence>
<keyword evidence="14" id="KW-1185">Reference proteome</keyword>
<feature type="domain" description="Cadherin" evidence="12">
    <location>
        <begin position="331"/>
        <end position="422"/>
    </location>
</feature>
<feature type="chain" id="PRO_5043651224" description="Cadherin domain-containing protein" evidence="11">
    <location>
        <begin position="22"/>
        <end position="1745"/>
    </location>
</feature>
<keyword evidence="6 10" id="KW-1133">Transmembrane helix</keyword>
<dbReference type="PANTHER" id="PTHR24026">
    <property type="entry name" value="FAT ATYPICAL CADHERIN-RELATED"/>
    <property type="match status" value="1"/>
</dbReference>
<feature type="signal peptide" evidence="11">
    <location>
        <begin position="1"/>
        <end position="21"/>
    </location>
</feature>
<gene>
    <name evidence="13" type="ORF">LNINA_LOCUS3607</name>
</gene>
<comment type="subcellular location">
    <subcellularLocation>
        <location evidence="1">Membrane</location>
    </subcellularLocation>
</comment>